<feature type="region of interest" description="Disordered" evidence="1">
    <location>
        <begin position="37"/>
        <end position="61"/>
    </location>
</feature>
<reference evidence="2" key="2">
    <citation type="submission" date="2021-03" db="UniProtKB">
        <authorList>
            <consortium name="EnsemblPlants"/>
        </authorList>
    </citation>
    <scope>IDENTIFICATION</scope>
</reference>
<name>A0A803R7U4_CANSA</name>
<dbReference type="Gramene" id="novel_model_6124_5bd9a17a">
    <property type="protein sequence ID" value="cds.novel_model_6124_5bd9a17a"/>
    <property type="gene ID" value="novel_gene_3163_5bd9a17a"/>
</dbReference>
<proteinExistence type="predicted"/>
<evidence type="ECO:0000313" key="3">
    <source>
        <dbReference type="Proteomes" id="UP000596661"/>
    </source>
</evidence>
<keyword evidence="3" id="KW-1185">Reference proteome</keyword>
<protein>
    <submittedName>
        <fullName evidence="2">Uncharacterized protein</fullName>
    </submittedName>
</protein>
<sequence>MKKCHFTATRFLFSVPVEIFSVTDGQIRPHREIRRPLKPNTHKLSPSPSTTTHLRRLLFSH</sequence>
<dbReference type="Proteomes" id="UP000596661">
    <property type="component" value="Chromosome 7"/>
</dbReference>
<dbReference type="EnsemblPlants" id="novel_model_6124_5bd9a17a">
    <property type="protein sequence ID" value="cds.novel_model_6124_5bd9a17a"/>
    <property type="gene ID" value="novel_gene_3163_5bd9a17a"/>
</dbReference>
<accession>A0A803R7U4</accession>
<reference evidence="2" key="1">
    <citation type="submission" date="2018-11" db="EMBL/GenBank/DDBJ databases">
        <authorList>
            <person name="Grassa J C."/>
        </authorList>
    </citation>
    <scope>NUCLEOTIDE SEQUENCE [LARGE SCALE GENOMIC DNA]</scope>
</reference>
<evidence type="ECO:0000313" key="2">
    <source>
        <dbReference type="EnsemblPlants" id="cds.novel_model_6124_5bd9a17a"/>
    </source>
</evidence>
<feature type="compositionally biased region" description="Polar residues" evidence="1">
    <location>
        <begin position="42"/>
        <end position="52"/>
    </location>
</feature>
<organism evidence="2 3">
    <name type="scientific">Cannabis sativa</name>
    <name type="common">Hemp</name>
    <name type="synonym">Marijuana</name>
    <dbReference type="NCBI Taxonomy" id="3483"/>
    <lineage>
        <taxon>Eukaryota</taxon>
        <taxon>Viridiplantae</taxon>
        <taxon>Streptophyta</taxon>
        <taxon>Embryophyta</taxon>
        <taxon>Tracheophyta</taxon>
        <taxon>Spermatophyta</taxon>
        <taxon>Magnoliopsida</taxon>
        <taxon>eudicotyledons</taxon>
        <taxon>Gunneridae</taxon>
        <taxon>Pentapetalae</taxon>
        <taxon>rosids</taxon>
        <taxon>fabids</taxon>
        <taxon>Rosales</taxon>
        <taxon>Cannabaceae</taxon>
        <taxon>Cannabis</taxon>
    </lineage>
</organism>
<dbReference type="AlphaFoldDB" id="A0A803R7U4"/>
<dbReference type="EMBL" id="UZAU01000648">
    <property type="status" value="NOT_ANNOTATED_CDS"/>
    <property type="molecule type" value="Genomic_DNA"/>
</dbReference>
<evidence type="ECO:0000256" key="1">
    <source>
        <dbReference type="SAM" id="MobiDB-lite"/>
    </source>
</evidence>